<dbReference type="Proteomes" id="UP000199664">
    <property type="component" value="Unassembled WGS sequence"/>
</dbReference>
<dbReference type="Pfam" id="PF00903">
    <property type="entry name" value="Glyoxalase"/>
    <property type="match status" value="1"/>
</dbReference>
<dbReference type="PANTHER" id="PTHR34109:SF1">
    <property type="entry name" value="VOC DOMAIN-CONTAINING PROTEIN"/>
    <property type="match status" value="1"/>
</dbReference>
<dbReference type="RefSeq" id="WP_091832005.1">
    <property type="nucleotide sequence ID" value="NZ_FOAN01000002.1"/>
</dbReference>
<organism evidence="2 3">
    <name type="scientific">Bosea lupini</name>
    <dbReference type="NCBI Taxonomy" id="1036779"/>
    <lineage>
        <taxon>Bacteria</taxon>
        <taxon>Pseudomonadati</taxon>
        <taxon>Pseudomonadota</taxon>
        <taxon>Alphaproteobacteria</taxon>
        <taxon>Hyphomicrobiales</taxon>
        <taxon>Boseaceae</taxon>
        <taxon>Bosea</taxon>
    </lineage>
</organism>
<dbReference type="EMBL" id="FOAN01000002">
    <property type="protein sequence ID" value="SEL06388.1"/>
    <property type="molecule type" value="Genomic_DNA"/>
</dbReference>
<protein>
    <submittedName>
        <fullName evidence="2">Uncharacterized conserved protein PhnB, glyoxalase superfamily</fullName>
    </submittedName>
</protein>
<dbReference type="Gene3D" id="3.10.180.10">
    <property type="entry name" value="2,3-Dihydroxybiphenyl 1,2-Dioxygenase, domain 1"/>
    <property type="match status" value="1"/>
</dbReference>
<sequence>MKQTIGLGLGIFVQHGREQEAADFYSEAFEARQLKTHRIDGEIAGVEMLIGGTRVSVAGSNPRREEEPSYGGPFFPKAAGAVSMTILLTVPDLETCFAQAIVAGAALRDRVQTDTEGRRVASLFDPFGHIWMLTERQTEAERASSDQFVAQADRPGVSVLRG</sequence>
<dbReference type="PANTHER" id="PTHR34109">
    <property type="entry name" value="BNAUNNG04460D PROTEIN-RELATED"/>
    <property type="match status" value="1"/>
</dbReference>
<evidence type="ECO:0000313" key="2">
    <source>
        <dbReference type="EMBL" id="SEL06388.1"/>
    </source>
</evidence>
<reference evidence="3" key="1">
    <citation type="submission" date="2016-10" db="EMBL/GenBank/DDBJ databases">
        <authorList>
            <person name="Varghese N."/>
            <person name="Submissions S."/>
        </authorList>
    </citation>
    <scope>NUCLEOTIDE SEQUENCE [LARGE SCALE GENOMIC DNA]</scope>
    <source>
        <strain evidence="3">LMG 26383,CCUG 61248,R- 45681</strain>
    </source>
</reference>
<keyword evidence="3" id="KW-1185">Reference proteome</keyword>
<gene>
    <name evidence="2" type="ORF">SAMN04515666_102727</name>
</gene>
<dbReference type="PROSITE" id="PS51819">
    <property type="entry name" value="VOC"/>
    <property type="match status" value="1"/>
</dbReference>
<accession>A0A1H7M616</accession>
<dbReference type="InterPro" id="IPR004360">
    <property type="entry name" value="Glyas_Fos-R_dOase_dom"/>
</dbReference>
<dbReference type="SUPFAM" id="SSF54593">
    <property type="entry name" value="Glyoxalase/Bleomycin resistance protein/Dihydroxybiphenyl dioxygenase"/>
    <property type="match status" value="1"/>
</dbReference>
<dbReference type="InterPro" id="IPR037523">
    <property type="entry name" value="VOC_core"/>
</dbReference>
<feature type="domain" description="VOC" evidence="1">
    <location>
        <begin position="6"/>
        <end position="136"/>
    </location>
</feature>
<evidence type="ECO:0000313" key="3">
    <source>
        <dbReference type="Proteomes" id="UP000199664"/>
    </source>
</evidence>
<evidence type="ECO:0000259" key="1">
    <source>
        <dbReference type="PROSITE" id="PS51819"/>
    </source>
</evidence>
<dbReference type="OrthoDB" id="9795306at2"/>
<proteinExistence type="predicted"/>
<dbReference type="InterPro" id="IPR029068">
    <property type="entry name" value="Glyas_Bleomycin-R_OHBP_Dase"/>
</dbReference>
<dbReference type="AlphaFoldDB" id="A0A1H7M616"/>
<name>A0A1H7M616_9HYPH</name>
<dbReference type="STRING" id="1036779.SAMN04515666_102727"/>